<name>A0ABP0PTT5_9DINO</name>
<accession>A0ABP0PTT5</accession>
<proteinExistence type="predicted"/>
<evidence type="ECO:0000313" key="2">
    <source>
        <dbReference type="Proteomes" id="UP001642484"/>
    </source>
</evidence>
<protein>
    <submittedName>
        <fullName evidence="1">Uncharacterized protein</fullName>
    </submittedName>
</protein>
<reference evidence="1 2" key="1">
    <citation type="submission" date="2024-02" db="EMBL/GenBank/DDBJ databases">
        <authorList>
            <person name="Chen Y."/>
            <person name="Shah S."/>
            <person name="Dougan E. K."/>
            <person name="Thang M."/>
            <person name="Chan C."/>
        </authorList>
    </citation>
    <scope>NUCLEOTIDE SEQUENCE [LARGE SCALE GENOMIC DNA]</scope>
</reference>
<gene>
    <name evidence="1" type="ORF">CCMP2556_LOCUS38921</name>
</gene>
<comment type="caution">
    <text evidence="1">The sequence shown here is derived from an EMBL/GenBank/DDBJ whole genome shotgun (WGS) entry which is preliminary data.</text>
</comment>
<sequence>MFQLIEVMERLQQLLSLLDVLHKSGCLQAVLQNPLLQEPKLGLSEVGIESQSAFVLKILNLGTSPPDPCSSYHFVFGCGAIGSMVKLLLKALLTIKDTIRWRPSQVGWRPSLLVTRSY</sequence>
<dbReference type="Proteomes" id="UP001642484">
    <property type="component" value="Unassembled WGS sequence"/>
</dbReference>
<dbReference type="EMBL" id="CAXAMN010023599">
    <property type="protein sequence ID" value="CAK9078978.1"/>
    <property type="molecule type" value="Genomic_DNA"/>
</dbReference>
<keyword evidence="2" id="KW-1185">Reference proteome</keyword>
<organism evidence="1 2">
    <name type="scientific">Durusdinium trenchii</name>
    <dbReference type="NCBI Taxonomy" id="1381693"/>
    <lineage>
        <taxon>Eukaryota</taxon>
        <taxon>Sar</taxon>
        <taxon>Alveolata</taxon>
        <taxon>Dinophyceae</taxon>
        <taxon>Suessiales</taxon>
        <taxon>Symbiodiniaceae</taxon>
        <taxon>Durusdinium</taxon>
    </lineage>
</organism>
<evidence type="ECO:0000313" key="1">
    <source>
        <dbReference type="EMBL" id="CAK9078978.1"/>
    </source>
</evidence>